<name>A0ACC1XHH2_MELAZ</name>
<dbReference type="EMBL" id="CM051402">
    <property type="protein sequence ID" value="KAJ4710728.1"/>
    <property type="molecule type" value="Genomic_DNA"/>
</dbReference>
<dbReference type="Proteomes" id="UP001164539">
    <property type="component" value="Chromosome 9"/>
</dbReference>
<protein>
    <submittedName>
        <fullName evidence="1">Fructokinase-2</fullName>
    </submittedName>
</protein>
<evidence type="ECO:0000313" key="1">
    <source>
        <dbReference type="EMBL" id="KAJ4710728.1"/>
    </source>
</evidence>
<reference evidence="1 2" key="1">
    <citation type="journal article" date="2023" name="Science">
        <title>Complex scaffold remodeling in plant triterpene biosynthesis.</title>
        <authorList>
            <person name="De La Pena R."/>
            <person name="Hodgson H."/>
            <person name="Liu J.C."/>
            <person name="Stephenson M.J."/>
            <person name="Martin A.C."/>
            <person name="Owen C."/>
            <person name="Harkess A."/>
            <person name="Leebens-Mack J."/>
            <person name="Jimenez L.E."/>
            <person name="Osbourn A."/>
            <person name="Sattely E.S."/>
        </authorList>
    </citation>
    <scope>NUCLEOTIDE SEQUENCE [LARGE SCALE GENOMIC DNA]</scope>
    <source>
        <strain evidence="2">cv. JPN11</strain>
        <tissue evidence="1">Leaf</tissue>
    </source>
</reference>
<evidence type="ECO:0000313" key="2">
    <source>
        <dbReference type="Proteomes" id="UP001164539"/>
    </source>
</evidence>
<accession>A0ACC1XHH2</accession>
<proteinExistence type="predicted"/>
<sequence length="573" mass="64257">MASLSVAHFLLLPRCHSNLQHCSSVNLMHAQNFRLHSKWRLTATSRKKIVVMSAQEELNDNAVVAKKKTSRTSKRATTKQTGKKSETNALEENFDLEINSDASDEESVVPTSSKDIKKPRKTRRKAASASTNVEEEKTEKKVRRRRKTTKKIGDDTEDQISESEISDVDESTFIASIGDESDGDIELGKDDGEDVSFTYGWPPLVCCFGAAQHAFVPSGRPANRLIDYEIHERMKDALWAPEKFIRAPGGSAGSVAIALACLGGKVAFMGKLGDDEYGQAMLYYMNMNNVQTRSVRVDVKRPTAVSQMKIGKRGRLRLSCVKPCAEDALTKSEINMDVLKEAKMFYFSTHSLLDRNMRSTTMQAVKISKKLGGVIFYDVNLPLPLWQSGEETKMFIQQAWNLADVIEVTKQELEFLCGIKPTEEFDTKNNARSKFVHYEPEVIATLWHENLKVLFVTNGTSKIHYYTKEENGAVLGMEDAPLTPFTSDMLASGDGIVAGIMRMLTVQPHLLTDTGYLERTIKYAIDCGVTDQWLLARTCGFPPKEDMEEEVEPDPYAIRSITEKEYRTLEPVS</sequence>
<organism evidence="1 2">
    <name type="scientific">Melia azedarach</name>
    <name type="common">Chinaberry tree</name>
    <dbReference type="NCBI Taxonomy" id="155640"/>
    <lineage>
        <taxon>Eukaryota</taxon>
        <taxon>Viridiplantae</taxon>
        <taxon>Streptophyta</taxon>
        <taxon>Embryophyta</taxon>
        <taxon>Tracheophyta</taxon>
        <taxon>Spermatophyta</taxon>
        <taxon>Magnoliopsida</taxon>
        <taxon>eudicotyledons</taxon>
        <taxon>Gunneridae</taxon>
        <taxon>Pentapetalae</taxon>
        <taxon>rosids</taxon>
        <taxon>malvids</taxon>
        <taxon>Sapindales</taxon>
        <taxon>Meliaceae</taxon>
        <taxon>Melia</taxon>
    </lineage>
</organism>
<keyword evidence="2" id="KW-1185">Reference proteome</keyword>
<gene>
    <name evidence="1" type="ORF">OWV82_016878</name>
</gene>
<comment type="caution">
    <text evidence="1">The sequence shown here is derived from an EMBL/GenBank/DDBJ whole genome shotgun (WGS) entry which is preliminary data.</text>
</comment>